<evidence type="ECO:0000256" key="1">
    <source>
        <dbReference type="SAM" id="Phobius"/>
    </source>
</evidence>
<evidence type="ECO:0000313" key="2">
    <source>
        <dbReference type="EMBL" id="CCJ79322.1"/>
    </source>
</evidence>
<sequence>MQRFNHLRLIGLVFGRFGLLQLLRYLFFIRRGCGVRPKAQAPCQQHVKDQAHVILPLS</sequence>
<reference evidence="3" key="1">
    <citation type="journal article" date="2012" name="PLoS ONE">
        <title>Comparative analysis of genome sequences covering the seven cronobacter species.</title>
        <authorList>
            <person name="Joseph S."/>
            <person name="Desai P."/>
            <person name="Ji Y."/>
            <person name="Cummings C.A."/>
            <person name="Shih R."/>
            <person name="Degoricija L."/>
            <person name="Rico A."/>
            <person name="Brzoska P."/>
            <person name="Hamby S.E."/>
            <person name="Masood N."/>
            <person name="Hariri S."/>
            <person name="Sonbol H."/>
            <person name="Chuzhanova N."/>
            <person name="McClelland M."/>
            <person name="Furtado M.R."/>
            <person name="Forsythe S.J."/>
        </authorList>
    </citation>
    <scope>NUCLEOTIDE SEQUENCE [LARGE SCALE GENOMIC DNA]</scope>
    <source>
        <strain evidence="3">1210</strain>
    </source>
</reference>
<comment type="caution">
    <text evidence="2">The sequence shown here is derived from an EMBL/GenBank/DDBJ whole genome shotgun (WGS) entry which is preliminary data.</text>
</comment>
<name>A0ABM9Q1S6_9ENTR</name>
<gene>
    <name evidence="2" type="ORF">BN134_22</name>
</gene>
<protein>
    <submittedName>
        <fullName evidence="2">Uncharacterized protein</fullName>
    </submittedName>
</protein>
<feature type="transmembrane region" description="Helical" evidence="1">
    <location>
        <begin position="6"/>
        <end position="27"/>
    </location>
</feature>
<evidence type="ECO:0000313" key="3">
    <source>
        <dbReference type="Proteomes" id="UP000009342"/>
    </source>
</evidence>
<proteinExistence type="predicted"/>
<keyword evidence="1" id="KW-1133">Transmembrane helix</keyword>
<dbReference type="Proteomes" id="UP000009342">
    <property type="component" value="Unassembled WGS sequence"/>
</dbReference>
<dbReference type="EMBL" id="CAKZ01000003">
    <property type="protein sequence ID" value="CCJ79322.1"/>
    <property type="molecule type" value="Genomic_DNA"/>
</dbReference>
<keyword evidence="1" id="KW-0812">Transmembrane</keyword>
<organism evidence="2 3">
    <name type="scientific">Cronobacter dublinensis 1210</name>
    <dbReference type="NCBI Taxonomy" id="1208656"/>
    <lineage>
        <taxon>Bacteria</taxon>
        <taxon>Pseudomonadati</taxon>
        <taxon>Pseudomonadota</taxon>
        <taxon>Gammaproteobacteria</taxon>
        <taxon>Enterobacterales</taxon>
        <taxon>Enterobacteriaceae</taxon>
        <taxon>Cronobacter</taxon>
    </lineage>
</organism>
<accession>A0ABM9Q1S6</accession>
<keyword evidence="3" id="KW-1185">Reference proteome</keyword>
<keyword evidence="1" id="KW-0472">Membrane</keyword>